<comment type="caution">
    <text evidence="2">The sequence shown here is derived from an EMBL/GenBank/DDBJ whole genome shotgun (WGS) entry which is preliminary data.</text>
</comment>
<dbReference type="GO" id="GO:0008757">
    <property type="term" value="F:S-adenosylmethionine-dependent methyltransferase activity"/>
    <property type="evidence" value="ECO:0007669"/>
    <property type="project" value="UniProtKB-ARBA"/>
</dbReference>
<organism evidence="2 3">
    <name type="scientific">Thielaviopsis punctulata</name>
    <dbReference type="NCBI Taxonomy" id="72032"/>
    <lineage>
        <taxon>Eukaryota</taxon>
        <taxon>Fungi</taxon>
        <taxon>Dikarya</taxon>
        <taxon>Ascomycota</taxon>
        <taxon>Pezizomycotina</taxon>
        <taxon>Sordariomycetes</taxon>
        <taxon>Hypocreomycetidae</taxon>
        <taxon>Microascales</taxon>
        <taxon>Ceratocystidaceae</taxon>
        <taxon>Thielaviopsis</taxon>
    </lineage>
</organism>
<dbReference type="GO" id="GO:0005829">
    <property type="term" value="C:cytosol"/>
    <property type="evidence" value="ECO:0007669"/>
    <property type="project" value="TreeGrafter"/>
</dbReference>
<sequence length="349" mass="38982">MDSVLDFPQPWQKPPFAVLIACLRSLELKPIIWAPGTKKQRPQKTAEHRLYTPQHAQEIAIYLAGIIKSPLKWLESDEEREQVWDEASKRISERSGRSAMGDMTRCWPFPAHAAIPFELSIREPALTGDSLGFKTWGSSYLLALDLPRLRSGILSHLFASSLPSVVELGAGTGLLGIAAAAIWQTRVVLSDLPNITENLMHNAQANKEIVEKLGGSLEAGVLTWGSATEFDEGFFGQRNQYDKIVLAADPLYDESHPALLYSAIMQQMALSPGARLIVMVPQRDRATAGFTQNLRLLLKTGERPLECLEERSIDQHDDWGEDDDDDEEPDEHQKVKCWLGVFGMARNQQ</sequence>
<name>A0A0F4ZD81_9PEZI</name>
<dbReference type="SUPFAM" id="SSF53335">
    <property type="entry name" value="S-adenosyl-L-methionine-dependent methyltransferases"/>
    <property type="match status" value="1"/>
</dbReference>
<evidence type="ECO:0000256" key="1">
    <source>
        <dbReference type="SAM" id="MobiDB-lite"/>
    </source>
</evidence>
<keyword evidence="3" id="KW-1185">Reference proteome</keyword>
<proteinExistence type="predicted"/>
<dbReference type="AlphaFoldDB" id="A0A0F4ZD81"/>
<feature type="compositionally biased region" description="Acidic residues" evidence="1">
    <location>
        <begin position="319"/>
        <end position="330"/>
    </location>
</feature>
<dbReference type="EMBL" id="LAEV01001408">
    <property type="protein sequence ID" value="KKA28175.1"/>
    <property type="molecule type" value="Genomic_DNA"/>
</dbReference>
<dbReference type="PANTHER" id="PTHR14614:SF156">
    <property type="entry name" value="PROTEIN-LYSINE N-METHYLTRANSFERASE EFM2"/>
    <property type="match status" value="1"/>
</dbReference>
<protein>
    <submittedName>
        <fullName evidence="2">Uncharacterized protein</fullName>
    </submittedName>
</protein>
<dbReference type="Pfam" id="PF10294">
    <property type="entry name" value="Methyltransf_16"/>
    <property type="match status" value="1"/>
</dbReference>
<feature type="compositionally biased region" description="Basic and acidic residues" evidence="1">
    <location>
        <begin position="309"/>
        <end position="318"/>
    </location>
</feature>
<evidence type="ECO:0000313" key="3">
    <source>
        <dbReference type="Proteomes" id="UP000033483"/>
    </source>
</evidence>
<gene>
    <name evidence="2" type="ORF">TD95_004077</name>
</gene>
<dbReference type="OrthoDB" id="433955at2759"/>
<dbReference type="Gene3D" id="3.40.50.150">
    <property type="entry name" value="Vaccinia Virus protein VP39"/>
    <property type="match status" value="1"/>
</dbReference>
<dbReference type="InterPro" id="IPR019410">
    <property type="entry name" value="Methyltransf_16"/>
</dbReference>
<evidence type="ECO:0000313" key="2">
    <source>
        <dbReference type="EMBL" id="KKA28175.1"/>
    </source>
</evidence>
<dbReference type="PANTHER" id="PTHR14614">
    <property type="entry name" value="HEPATOCELLULAR CARCINOMA-ASSOCIATED ANTIGEN"/>
    <property type="match status" value="1"/>
</dbReference>
<accession>A0A0F4ZD81</accession>
<dbReference type="Proteomes" id="UP000033483">
    <property type="component" value="Unassembled WGS sequence"/>
</dbReference>
<feature type="region of interest" description="Disordered" evidence="1">
    <location>
        <begin position="309"/>
        <end position="334"/>
    </location>
</feature>
<reference evidence="2 3" key="1">
    <citation type="submission" date="2015-03" db="EMBL/GenBank/DDBJ databases">
        <authorList>
            <person name="Radwan O."/>
            <person name="Al-Naeli F.A."/>
            <person name="Rendon G.A."/>
            <person name="Fields C."/>
        </authorList>
    </citation>
    <scope>NUCLEOTIDE SEQUENCE [LARGE SCALE GENOMIC DNA]</scope>
    <source>
        <strain evidence="2">CR-DP1</strain>
    </source>
</reference>
<dbReference type="InterPro" id="IPR029063">
    <property type="entry name" value="SAM-dependent_MTases_sf"/>
</dbReference>